<accession>A0A3S4ID61</accession>
<feature type="transmembrane region" description="Helical" evidence="9">
    <location>
        <begin position="243"/>
        <end position="260"/>
    </location>
</feature>
<evidence type="ECO:0000256" key="8">
    <source>
        <dbReference type="ARBA" id="ARBA00038435"/>
    </source>
</evidence>
<feature type="transmembrane region" description="Helical" evidence="9">
    <location>
        <begin position="38"/>
        <end position="55"/>
    </location>
</feature>
<dbReference type="RefSeq" id="WP_126355712.1">
    <property type="nucleotide sequence ID" value="NZ_LR134201.1"/>
</dbReference>
<dbReference type="Proteomes" id="UP000274122">
    <property type="component" value="Chromosome"/>
</dbReference>
<feature type="transmembrane region" description="Helical" evidence="9">
    <location>
        <begin position="75"/>
        <end position="94"/>
    </location>
</feature>
<evidence type="ECO:0000313" key="11">
    <source>
        <dbReference type="EMBL" id="VEB96417.1"/>
    </source>
</evidence>
<organism evidence="11 12">
    <name type="scientific">Cedecea lapagei</name>
    <dbReference type="NCBI Taxonomy" id="158823"/>
    <lineage>
        <taxon>Bacteria</taxon>
        <taxon>Pseudomonadati</taxon>
        <taxon>Pseudomonadota</taxon>
        <taxon>Gammaproteobacteria</taxon>
        <taxon>Enterobacterales</taxon>
        <taxon>Enterobacteriaceae</taxon>
        <taxon>Cedecea</taxon>
    </lineage>
</organism>
<dbReference type="PANTHER" id="PTHR33451">
    <property type="entry name" value="MALATE-2H(+)/NA(+)-LACTATE ANTIPORTER"/>
    <property type="match status" value="1"/>
</dbReference>
<protein>
    <submittedName>
        <fullName evidence="11">Malate-2H(+)/Na(+)-lactate antiporter</fullName>
    </submittedName>
</protein>
<feature type="transmembrane region" description="Helical" evidence="9">
    <location>
        <begin position="202"/>
        <end position="223"/>
    </location>
</feature>
<comment type="subcellular location">
    <subcellularLocation>
        <location evidence="1">Cell membrane</location>
        <topology evidence="1">Multi-pass membrane protein</topology>
    </subcellularLocation>
</comment>
<keyword evidence="5 9" id="KW-0812">Transmembrane</keyword>
<evidence type="ECO:0000256" key="5">
    <source>
        <dbReference type="ARBA" id="ARBA00022692"/>
    </source>
</evidence>
<dbReference type="AlphaFoldDB" id="A0A3S4ID61"/>
<keyword evidence="4" id="KW-1003">Cell membrane</keyword>
<comment type="similarity">
    <text evidence="8">Belongs to the NhaC Na(+)/H(+) (TC 2.A.35) antiporter family.</text>
</comment>
<dbReference type="InterPro" id="IPR018461">
    <property type="entry name" value="Na/H_Antiport_NhaC-like_C"/>
</dbReference>
<dbReference type="GO" id="GO:0015297">
    <property type="term" value="F:antiporter activity"/>
    <property type="evidence" value="ECO:0007669"/>
    <property type="project" value="UniProtKB-KW"/>
</dbReference>
<evidence type="ECO:0000256" key="1">
    <source>
        <dbReference type="ARBA" id="ARBA00004651"/>
    </source>
</evidence>
<feature type="transmembrane region" description="Helical" evidence="9">
    <location>
        <begin position="306"/>
        <end position="327"/>
    </location>
</feature>
<evidence type="ECO:0000313" key="12">
    <source>
        <dbReference type="Proteomes" id="UP000274122"/>
    </source>
</evidence>
<keyword evidence="2" id="KW-0813">Transport</keyword>
<keyword evidence="3" id="KW-0050">Antiport</keyword>
<feature type="domain" description="Na+/H+ antiporter NhaC-like C-terminal" evidence="10">
    <location>
        <begin position="26"/>
        <end position="187"/>
    </location>
</feature>
<evidence type="ECO:0000259" key="10">
    <source>
        <dbReference type="Pfam" id="PF03553"/>
    </source>
</evidence>
<dbReference type="PANTHER" id="PTHR33451:SF5">
    <property type="entry name" value="NA+_H+ ANTIPORTER"/>
    <property type="match status" value="1"/>
</dbReference>
<dbReference type="OrthoDB" id="9762978at2"/>
<evidence type="ECO:0000256" key="6">
    <source>
        <dbReference type="ARBA" id="ARBA00022989"/>
    </source>
</evidence>
<keyword evidence="7 9" id="KW-0472">Membrane</keyword>
<dbReference type="Pfam" id="PF03553">
    <property type="entry name" value="Na_H_antiporter"/>
    <property type="match status" value="1"/>
</dbReference>
<feature type="transmembrane region" description="Helical" evidence="9">
    <location>
        <begin position="448"/>
        <end position="466"/>
    </location>
</feature>
<evidence type="ECO:0000256" key="9">
    <source>
        <dbReference type="SAM" id="Phobius"/>
    </source>
</evidence>
<name>A0A3S4ID61_9ENTR</name>
<evidence type="ECO:0000256" key="2">
    <source>
        <dbReference type="ARBA" id="ARBA00022448"/>
    </source>
</evidence>
<evidence type="ECO:0000256" key="3">
    <source>
        <dbReference type="ARBA" id="ARBA00022449"/>
    </source>
</evidence>
<dbReference type="KEGG" id="clap:NCTC11466_01578"/>
<reference evidence="11 12" key="1">
    <citation type="submission" date="2018-12" db="EMBL/GenBank/DDBJ databases">
        <authorList>
            <consortium name="Pathogen Informatics"/>
        </authorList>
    </citation>
    <scope>NUCLEOTIDE SEQUENCE [LARGE SCALE GENOMIC DNA]</scope>
    <source>
        <strain evidence="11 12">NCTC11466</strain>
    </source>
</reference>
<keyword evidence="6 9" id="KW-1133">Transmembrane helix</keyword>
<evidence type="ECO:0000256" key="7">
    <source>
        <dbReference type="ARBA" id="ARBA00023136"/>
    </source>
</evidence>
<feature type="transmembrane region" description="Helical" evidence="9">
    <location>
        <begin position="14"/>
        <end position="33"/>
    </location>
</feature>
<feature type="transmembrane region" description="Helical" evidence="9">
    <location>
        <begin position="115"/>
        <end position="139"/>
    </location>
</feature>
<evidence type="ECO:0000256" key="4">
    <source>
        <dbReference type="ARBA" id="ARBA00022475"/>
    </source>
</evidence>
<feature type="transmembrane region" description="Helical" evidence="9">
    <location>
        <begin position="398"/>
        <end position="428"/>
    </location>
</feature>
<dbReference type="GO" id="GO:0005886">
    <property type="term" value="C:plasma membrane"/>
    <property type="evidence" value="ECO:0007669"/>
    <property type="project" value="UniProtKB-SubCell"/>
</dbReference>
<gene>
    <name evidence="11" type="primary">mleN</name>
    <name evidence="11" type="ORF">NCTC11466_01578</name>
</gene>
<dbReference type="InterPro" id="IPR052180">
    <property type="entry name" value="NhaC_Na-H+_Antiporter"/>
</dbReference>
<dbReference type="EMBL" id="LR134201">
    <property type="protein sequence ID" value="VEB96417.1"/>
    <property type="molecule type" value="Genomic_DNA"/>
</dbReference>
<proteinExistence type="inferred from homology"/>
<sequence length="486" mass="51729">MTENQLTFHGGKNIALLPLTLFIISCSLFFSVYHVFDLTALAMCAFIAIMIGALFSRNVGDYWRAVISQGIGSEMAVTIATILLIIGMYARMIAQSGVAASFAMLASQLGLHDGAFTLFTFVAVCIVSTATGTSIGTLFTAFPVFYPSGILLGADPIVLASAILCGAIFGDNIAPISDTTVASASTQSYTNRRGSAEIAGVVAARFRFAIVSALIACVFFYLFGAHRGPVPSLHIDSHAAASWHSLWMLLPMAVLLGVAMKTRNIFKAIPAGILSGIVIGLLCGIFHIADIFTLENGNANGFLYKGFSGMVSTILFVLSLFGIIGILRASNTMERISSAICGSKLAQSTRGAEWCIAIGSIVTTALVGGVTSASILAFGPVASEIGARRKLHPYRRAVLLDCFAMTLAAILPFLSAFIFIVSAIISSLQKDYPFIHDVNPIYLSLTSFYPLALFAVMSFAIVVGWGRHYENSEGEAVRYLAEEPRP</sequence>
<keyword evidence="12" id="KW-1185">Reference proteome</keyword>
<feature type="transmembrane region" description="Helical" evidence="9">
    <location>
        <begin position="272"/>
        <end position="294"/>
    </location>
</feature>